<proteinExistence type="predicted"/>
<feature type="region of interest" description="Disordered" evidence="4">
    <location>
        <begin position="1"/>
        <end position="106"/>
    </location>
</feature>
<evidence type="ECO:0000256" key="3">
    <source>
        <dbReference type="PROSITE-ProRule" id="PRU00221"/>
    </source>
</evidence>
<feature type="repeat" description="WD" evidence="3">
    <location>
        <begin position="347"/>
        <end position="387"/>
    </location>
</feature>
<feature type="compositionally biased region" description="Low complexity" evidence="4">
    <location>
        <begin position="714"/>
        <end position="726"/>
    </location>
</feature>
<feature type="compositionally biased region" description="Basic and acidic residues" evidence="4">
    <location>
        <begin position="979"/>
        <end position="992"/>
    </location>
</feature>
<dbReference type="PANTHER" id="PTHR14221">
    <property type="entry name" value="WD REPEAT DOMAIN 44"/>
    <property type="match status" value="1"/>
</dbReference>
<dbReference type="PROSITE" id="PS50082">
    <property type="entry name" value="WD_REPEATS_2"/>
    <property type="match status" value="4"/>
</dbReference>
<dbReference type="InterPro" id="IPR040324">
    <property type="entry name" value="WDR44/Dgr2"/>
</dbReference>
<dbReference type="Proteomes" id="UP000272025">
    <property type="component" value="Unassembled WGS sequence"/>
</dbReference>
<feature type="compositionally biased region" description="Low complexity" evidence="4">
    <location>
        <begin position="812"/>
        <end position="830"/>
    </location>
</feature>
<evidence type="ECO:0000313" key="5">
    <source>
        <dbReference type="EMBL" id="ROT38119.1"/>
    </source>
</evidence>
<keyword evidence="6" id="KW-1185">Reference proteome</keyword>
<feature type="compositionally biased region" description="Polar residues" evidence="4">
    <location>
        <begin position="848"/>
        <end position="858"/>
    </location>
</feature>
<keyword evidence="1 3" id="KW-0853">WD repeat</keyword>
<dbReference type="InterPro" id="IPR015943">
    <property type="entry name" value="WD40/YVTN_repeat-like_dom_sf"/>
</dbReference>
<dbReference type="STRING" id="1314773.A0A3N2PUC9"/>
<feature type="region of interest" description="Disordered" evidence="4">
    <location>
        <begin position="947"/>
        <end position="992"/>
    </location>
</feature>
<dbReference type="RefSeq" id="XP_028465925.1">
    <property type="nucleotide sequence ID" value="XM_028615033.1"/>
</dbReference>
<reference evidence="5 6" key="1">
    <citation type="journal article" date="2018" name="Mol. Ecol.">
        <title>The obligate alkalophilic soda-lake fungus Sodiomyces alkalinus has shifted to a protein diet.</title>
        <authorList>
            <person name="Grum-Grzhimaylo A.A."/>
            <person name="Falkoski D.L."/>
            <person name="van den Heuvel J."/>
            <person name="Valero-Jimenez C.A."/>
            <person name="Min B."/>
            <person name="Choi I.G."/>
            <person name="Lipzen A."/>
            <person name="Daum C.G."/>
            <person name="Aanen D.K."/>
            <person name="Tsang A."/>
            <person name="Henrissat B."/>
            <person name="Bilanenko E.N."/>
            <person name="de Vries R.P."/>
            <person name="van Kan J.A.L."/>
            <person name="Grigoriev I.V."/>
            <person name="Debets A.J.M."/>
        </authorList>
    </citation>
    <scope>NUCLEOTIDE SEQUENCE [LARGE SCALE GENOMIC DNA]</scope>
    <source>
        <strain evidence="5 6">F11</strain>
    </source>
</reference>
<feature type="region of interest" description="Disordered" evidence="4">
    <location>
        <begin position="118"/>
        <end position="204"/>
    </location>
</feature>
<feature type="compositionally biased region" description="Basic and acidic residues" evidence="4">
    <location>
        <begin position="259"/>
        <end position="271"/>
    </location>
</feature>
<gene>
    <name evidence="5" type="ORF">SODALDRAFT_379339</name>
</gene>
<evidence type="ECO:0000256" key="2">
    <source>
        <dbReference type="ARBA" id="ARBA00022737"/>
    </source>
</evidence>
<dbReference type="InterPro" id="IPR001680">
    <property type="entry name" value="WD40_rpt"/>
</dbReference>
<feature type="compositionally biased region" description="Basic and acidic residues" evidence="4">
    <location>
        <begin position="867"/>
        <end position="883"/>
    </location>
</feature>
<name>A0A3N2PUC9_SODAK</name>
<dbReference type="AlphaFoldDB" id="A0A3N2PUC9"/>
<dbReference type="Pfam" id="PF00400">
    <property type="entry name" value="WD40"/>
    <property type="match status" value="4"/>
</dbReference>
<evidence type="ECO:0000256" key="1">
    <source>
        <dbReference type="ARBA" id="ARBA00022574"/>
    </source>
</evidence>
<feature type="compositionally biased region" description="Polar residues" evidence="4">
    <location>
        <begin position="635"/>
        <end position="646"/>
    </location>
</feature>
<dbReference type="EMBL" id="ML119056">
    <property type="protein sequence ID" value="ROT38119.1"/>
    <property type="molecule type" value="Genomic_DNA"/>
</dbReference>
<feature type="repeat" description="WD" evidence="3">
    <location>
        <begin position="542"/>
        <end position="571"/>
    </location>
</feature>
<feature type="compositionally biased region" description="Basic and acidic residues" evidence="4">
    <location>
        <begin position="9"/>
        <end position="22"/>
    </location>
</feature>
<dbReference type="Gene3D" id="2.130.10.10">
    <property type="entry name" value="YVTN repeat-like/Quinoprotein amine dehydrogenase"/>
    <property type="match status" value="2"/>
</dbReference>
<dbReference type="InterPro" id="IPR036322">
    <property type="entry name" value="WD40_repeat_dom_sf"/>
</dbReference>
<keyword evidence="2" id="KW-0677">Repeat</keyword>
<feature type="region of interest" description="Disordered" evidence="4">
    <location>
        <begin position="255"/>
        <end position="278"/>
    </location>
</feature>
<accession>A0A3N2PUC9</accession>
<dbReference type="SUPFAM" id="SSF50978">
    <property type="entry name" value="WD40 repeat-like"/>
    <property type="match status" value="1"/>
</dbReference>
<dbReference type="GeneID" id="39583510"/>
<feature type="region of interest" description="Disordered" evidence="4">
    <location>
        <begin position="714"/>
        <end position="912"/>
    </location>
</feature>
<dbReference type="PANTHER" id="PTHR14221:SF0">
    <property type="entry name" value="WD REPEAT-CONTAINING PROTEIN 44"/>
    <property type="match status" value="1"/>
</dbReference>
<dbReference type="PROSITE" id="PS50294">
    <property type="entry name" value="WD_REPEATS_REGION"/>
    <property type="match status" value="2"/>
</dbReference>
<feature type="repeat" description="WD" evidence="3">
    <location>
        <begin position="283"/>
        <end position="317"/>
    </location>
</feature>
<sequence length="1045" mass="112589">MSASVTNSDGDRRHGERHHRSDSAGPSTPFPTRQTPRSAPHAPIDTDTDPVSAATEEQGTEYLPSSLPASSSTPRPIPIRPTRPLSRDAAGSQDVTPVKASPSVAAANIDPLSRQILLRSNTEHASSPRLRYPGRPESPTPDSRSQLVSETSTKNVGLAPTDPSRDKKKGVSFLSRLSMRGRKKEDELGDDLAELGGSRPDGTDARVFSSAVGAGGFIPHHKEPPRYIRTHAHHKRVREFNRMFLAQELLVPRPPPEILNDKGKARVDDAPSGRSPPYSDGSIWAAEFSNDGRYLAAAGKDRIVRVWAILSTPEERRHHEEEEAAASGASDERLSAPVFHSQPIREWDVHTGEVLALSWSKNNFLLSSSMDKTVRLWHVTQQDCLSTFTHSDYVTSIAFHPADDRFFLAGCIDAVLRLWSIPDKNVAYSAQLPHIITAVGFSPDGKTSIGGVLNGTCLFYDTNGLVLQTQMVVRSSRGKNAKGSKITGIKTAIIPPDGPEADVKVLITSNDSRIRMYNLSRKGIETKMKGHENTSSQIHAKFSDDARYIVCGSEDKKVFIWSVDTPDLEKIPCEFFNAHSNSVTAAAFAPTKSRELLSASGDPIYDLCNPPPVKLMSLEEALAQAAAKSQTALSESSQQRPEQSMQNKKESGEPLPSNYLEKCKHPNGNILVTADRSGSIKVFRQDCAHAKRRHENWETGSSFSRKIISIGSGTIGRSGSIITRTSASSHPHSRRTSLSQFQMGAPPPGATIGGTPQMSSDRINSWRHGIGAESNRNSLISGAGGSVHRERSPSPTKPPSQAPQTPHTAHLSATLAANAPSARSAPSAASEARKMPYAGSPRSRSIDPPQSSPASKAVNSPRMAQGRRVDDGQRADDGPRAEDGPAQLPTPSFSLQPAEEAGAEDSGQGGQSFWNITRWRSLGPFGATLTPTKTTFAANKRRSVAQGSLRAATAAESEVSGVSPRGRSPRVSGDEGGDDSLRPDDEGMERGRLDSVVSRLTMDCTSDEGEGPACSKCGGKGFKRKQIAGRERLVCEKCGTVRDEA</sequence>
<feature type="repeat" description="WD" evidence="3">
    <location>
        <begin position="387"/>
        <end position="429"/>
    </location>
</feature>
<evidence type="ECO:0000256" key="4">
    <source>
        <dbReference type="SAM" id="MobiDB-lite"/>
    </source>
</evidence>
<feature type="compositionally biased region" description="Polar residues" evidence="4">
    <location>
        <begin position="24"/>
        <end position="37"/>
    </location>
</feature>
<dbReference type="CDD" id="cd00200">
    <property type="entry name" value="WD40"/>
    <property type="match status" value="1"/>
</dbReference>
<dbReference type="OrthoDB" id="1932312at2759"/>
<organism evidence="5 6">
    <name type="scientific">Sodiomyces alkalinus (strain CBS 110278 / VKM F-3762 / F11)</name>
    <name type="common">Alkaliphilic filamentous fungus</name>
    <dbReference type="NCBI Taxonomy" id="1314773"/>
    <lineage>
        <taxon>Eukaryota</taxon>
        <taxon>Fungi</taxon>
        <taxon>Dikarya</taxon>
        <taxon>Ascomycota</taxon>
        <taxon>Pezizomycotina</taxon>
        <taxon>Sordariomycetes</taxon>
        <taxon>Hypocreomycetidae</taxon>
        <taxon>Glomerellales</taxon>
        <taxon>Plectosphaerellaceae</taxon>
        <taxon>Sodiomyces</taxon>
    </lineage>
</organism>
<feature type="compositionally biased region" description="Low complexity" evidence="4">
    <location>
        <begin position="64"/>
        <end position="74"/>
    </location>
</feature>
<protein>
    <submittedName>
        <fullName evidence="5">WD40 repeat-like protein</fullName>
    </submittedName>
</protein>
<evidence type="ECO:0000313" key="6">
    <source>
        <dbReference type="Proteomes" id="UP000272025"/>
    </source>
</evidence>
<feature type="compositionally biased region" description="Polar residues" evidence="4">
    <location>
        <begin position="140"/>
        <end position="155"/>
    </location>
</feature>
<feature type="region of interest" description="Disordered" evidence="4">
    <location>
        <begin position="627"/>
        <end position="660"/>
    </location>
</feature>
<dbReference type="SMART" id="SM00320">
    <property type="entry name" value="WD40"/>
    <property type="match status" value="7"/>
</dbReference>